<proteinExistence type="predicted"/>
<dbReference type="InterPro" id="IPR051690">
    <property type="entry name" value="PseI-like"/>
</dbReference>
<dbReference type="GO" id="GO:0016051">
    <property type="term" value="P:carbohydrate biosynthetic process"/>
    <property type="evidence" value="ECO:0007669"/>
    <property type="project" value="InterPro"/>
</dbReference>
<dbReference type="InterPro" id="IPR006190">
    <property type="entry name" value="SAF_AFP_Neu5Ac"/>
</dbReference>
<evidence type="ECO:0000313" key="2">
    <source>
        <dbReference type="EMBL" id="KGA21247.1"/>
    </source>
</evidence>
<dbReference type="NCBIfam" id="TIGR03586">
    <property type="entry name" value="PseI"/>
    <property type="match status" value="1"/>
</dbReference>
<dbReference type="GO" id="GO:0047444">
    <property type="term" value="F:N-acylneuraminate-9-phosphate synthase activity"/>
    <property type="evidence" value="ECO:0007669"/>
    <property type="project" value="TreeGrafter"/>
</dbReference>
<name>A0A094QCU8_9ZZZZ</name>
<dbReference type="EMBL" id="JNSL01000010">
    <property type="protein sequence ID" value="KGA21247.1"/>
    <property type="molecule type" value="Genomic_DNA"/>
</dbReference>
<dbReference type="PANTHER" id="PTHR42966">
    <property type="entry name" value="N-ACETYLNEURAMINATE SYNTHASE"/>
    <property type="match status" value="1"/>
</dbReference>
<dbReference type="InterPro" id="IPR020030">
    <property type="entry name" value="Pseudaminic_synth_PseI"/>
</dbReference>
<dbReference type="InterPro" id="IPR013785">
    <property type="entry name" value="Aldolase_TIM"/>
</dbReference>
<dbReference type="SMART" id="SM00858">
    <property type="entry name" value="SAF"/>
    <property type="match status" value="1"/>
</dbReference>
<dbReference type="PANTHER" id="PTHR42966:SF2">
    <property type="entry name" value="PSEUDAMINIC ACID SYNTHASE"/>
    <property type="match status" value="1"/>
</dbReference>
<reference evidence="2" key="1">
    <citation type="submission" date="2014-06" db="EMBL/GenBank/DDBJ databases">
        <title>Key roles for freshwater Actinobacteria revealed by deep metagenomic sequencing.</title>
        <authorList>
            <person name="Ghai R."/>
            <person name="Mizuno C.M."/>
            <person name="Picazo A."/>
            <person name="Camacho A."/>
            <person name="Rodriguez-Valera F."/>
        </authorList>
    </citation>
    <scope>NUCLEOTIDE SEQUENCE</scope>
</reference>
<comment type="caution">
    <text evidence="2">The sequence shown here is derived from an EMBL/GenBank/DDBJ whole genome shotgun (WGS) entry which is preliminary data.</text>
</comment>
<evidence type="ECO:0000259" key="1">
    <source>
        <dbReference type="PROSITE" id="PS50844"/>
    </source>
</evidence>
<dbReference type="AlphaFoldDB" id="A0A094QCU8"/>
<protein>
    <submittedName>
        <fullName evidence="2">Pseudaminic acid synthase</fullName>
    </submittedName>
</protein>
<accession>A0A094QCU8</accession>
<dbReference type="InterPro" id="IPR013132">
    <property type="entry name" value="PseI/NeuA/B-like_N"/>
</dbReference>
<organism evidence="2">
    <name type="scientific">freshwater metagenome</name>
    <dbReference type="NCBI Taxonomy" id="449393"/>
    <lineage>
        <taxon>unclassified sequences</taxon>
        <taxon>metagenomes</taxon>
        <taxon>ecological metagenomes</taxon>
    </lineage>
</organism>
<dbReference type="Gene3D" id="3.20.20.70">
    <property type="entry name" value="Aldolase class I"/>
    <property type="match status" value="1"/>
</dbReference>
<dbReference type="SUPFAM" id="SSF51269">
    <property type="entry name" value="AFP III-like domain"/>
    <property type="match status" value="1"/>
</dbReference>
<dbReference type="Pfam" id="PF03102">
    <property type="entry name" value="NeuB"/>
    <property type="match status" value="1"/>
</dbReference>
<dbReference type="Gene3D" id="3.90.1210.10">
    <property type="entry name" value="Antifreeze-like/N-acetylneuraminic acid synthase C-terminal domain"/>
    <property type="match status" value="1"/>
</dbReference>
<dbReference type="PROSITE" id="PS50844">
    <property type="entry name" value="AFP_LIKE"/>
    <property type="match status" value="1"/>
</dbReference>
<dbReference type="InterPro" id="IPR036732">
    <property type="entry name" value="AFP_Neu5c_C_sf"/>
</dbReference>
<dbReference type="CDD" id="cd11615">
    <property type="entry name" value="SAF_NeuB_like"/>
    <property type="match status" value="1"/>
</dbReference>
<gene>
    <name evidence="2" type="ORF">GM51_2925</name>
</gene>
<dbReference type="InterPro" id="IPR013974">
    <property type="entry name" value="SAF"/>
</dbReference>
<dbReference type="InterPro" id="IPR057736">
    <property type="entry name" value="SAF_PseI/NeuA/NeuB"/>
</dbReference>
<sequence length="348" mass="37723">MIAHLLAAAKGNRRPYIIAEMSGNHNGSLDRALEIVDAAAKNGADAIKLQTYTAATMTLDVDLPEFKILDESSLWAGRALYDLYEEAHTPWDWHEPLFARARELGLLAFSTPFDSSAVDFLESLDVEVYKIASFENTDLPLIRKAASTGKPLIISTGLATVGEISDAVSTARNAGCNDLILLKTTSSYPASPHNTNLRTIPHMRELFGCEVGLSDHTLGIGVAIGSVSLGAGVIEKHLTLSRDDGGVDSAFSLVPSELKSLVEESERAWAGQGNPKYGPSDDELKSFIFRRSLYITEDLVAGSILSEHNVRAVRPGYGLPTKFLETILGKRVTRQVTRGTPLTWEIIG</sequence>
<dbReference type="SUPFAM" id="SSF51569">
    <property type="entry name" value="Aldolase"/>
    <property type="match status" value="1"/>
</dbReference>
<dbReference type="Pfam" id="PF08666">
    <property type="entry name" value="SAF"/>
    <property type="match status" value="1"/>
</dbReference>
<feature type="domain" description="AFP-like" evidence="1">
    <location>
        <begin position="292"/>
        <end position="348"/>
    </location>
</feature>